<proteinExistence type="predicted"/>
<protein>
    <submittedName>
        <fullName evidence="2">Uncharacterized protein</fullName>
    </submittedName>
</protein>
<organism evidence="2 3">
    <name type="scientific">Aquisphaera giovannonii</name>
    <dbReference type="NCBI Taxonomy" id="406548"/>
    <lineage>
        <taxon>Bacteria</taxon>
        <taxon>Pseudomonadati</taxon>
        <taxon>Planctomycetota</taxon>
        <taxon>Planctomycetia</taxon>
        <taxon>Isosphaerales</taxon>
        <taxon>Isosphaeraceae</taxon>
        <taxon>Aquisphaera</taxon>
    </lineage>
</organism>
<dbReference type="OrthoDB" id="282074at2"/>
<feature type="transmembrane region" description="Helical" evidence="1">
    <location>
        <begin position="179"/>
        <end position="200"/>
    </location>
</feature>
<feature type="transmembrane region" description="Helical" evidence="1">
    <location>
        <begin position="339"/>
        <end position="357"/>
    </location>
</feature>
<feature type="transmembrane region" description="Helical" evidence="1">
    <location>
        <begin position="45"/>
        <end position="67"/>
    </location>
</feature>
<feature type="transmembrane region" description="Helical" evidence="1">
    <location>
        <begin position="441"/>
        <end position="470"/>
    </location>
</feature>
<keyword evidence="1" id="KW-0812">Transmembrane</keyword>
<evidence type="ECO:0000256" key="1">
    <source>
        <dbReference type="SAM" id="Phobius"/>
    </source>
</evidence>
<feature type="transmembrane region" description="Helical" evidence="1">
    <location>
        <begin position="251"/>
        <end position="270"/>
    </location>
</feature>
<dbReference type="EMBL" id="CP042997">
    <property type="protein sequence ID" value="QEH33583.1"/>
    <property type="molecule type" value="Genomic_DNA"/>
</dbReference>
<feature type="transmembrane region" description="Helical" evidence="1">
    <location>
        <begin position="377"/>
        <end position="400"/>
    </location>
</feature>
<dbReference type="RefSeq" id="WP_148593558.1">
    <property type="nucleotide sequence ID" value="NZ_CP042997.1"/>
</dbReference>
<dbReference type="Proteomes" id="UP000324233">
    <property type="component" value="Chromosome"/>
</dbReference>
<accession>A0A5B9VZ37</accession>
<dbReference type="AlphaFoldDB" id="A0A5B9VZ37"/>
<feature type="transmembrane region" description="Helical" evidence="1">
    <location>
        <begin position="92"/>
        <end position="116"/>
    </location>
</feature>
<sequence length="542" mass="58246">MRSPAIAIAWQVWSRHRLGLQASLAGLAVMILAYPLILPRLDHQVGLVAGAILPAILFSYVGNLLIFSDEVGSLTSGYPRHMFTLPIPSRMLAFWPMSLAVATMTAIWCIVSLLAFRRCGFDAPVILPAIGGGLLIAWFQVVSWLPVAGVVTPYLAVGGAWLFVGAPFLLRANDTLSDATVSALGLAAFPLLYLAGCFAVRHARRGDRWELGVDRMAGELIRLRERHLSRSRGFGSPREAQLWFDESCQSGFVLGLLTIQNLIVTLFALFSDRGNAFAPQVALAVILSAPMILSASLAGTISRWSPIWVKRRDGIAFLAVRPMPSEVLISTKYRIARRLMWKSWAIAAVFAAALILGRRDAGLDASLAAAFQRALPGWKGCVAVVLGVPLVLVVQWKLITDNLVPAFTGRRWIADGMVFVSTALILGAVAVAVWCAKRPEIIPAVLAVTAWGASVLAAIRVAVAAVALRIALGRGFLSRRGAARMTVAWALAAAATVCLAVVFLPGGMPFVPRPVLVAAPLCVLPIARFGLAPLALDWNRHR</sequence>
<dbReference type="KEGG" id="agv:OJF2_20850"/>
<reference evidence="2 3" key="1">
    <citation type="submission" date="2019-08" db="EMBL/GenBank/DDBJ databases">
        <title>Deep-cultivation of Planctomycetes and their phenomic and genomic characterization uncovers novel biology.</title>
        <authorList>
            <person name="Wiegand S."/>
            <person name="Jogler M."/>
            <person name="Boedeker C."/>
            <person name="Pinto D."/>
            <person name="Vollmers J."/>
            <person name="Rivas-Marin E."/>
            <person name="Kohn T."/>
            <person name="Peeters S.H."/>
            <person name="Heuer A."/>
            <person name="Rast P."/>
            <person name="Oberbeckmann S."/>
            <person name="Bunk B."/>
            <person name="Jeske O."/>
            <person name="Meyerdierks A."/>
            <person name="Storesund J.E."/>
            <person name="Kallscheuer N."/>
            <person name="Luecker S."/>
            <person name="Lage O.M."/>
            <person name="Pohl T."/>
            <person name="Merkel B.J."/>
            <person name="Hornburger P."/>
            <person name="Mueller R.-W."/>
            <person name="Bruemmer F."/>
            <person name="Labrenz M."/>
            <person name="Spormann A.M."/>
            <person name="Op den Camp H."/>
            <person name="Overmann J."/>
            <person name="Amann R."/>
            <person name="Jetten M.S.M."/>
            <person name="Mascher T."/>
            <person name="Medema M.H."/>
            <person name="Devos D.P."/>
            <person name="Kaster A.-K."/>
            <person name="Ovreas L."/>
            <person name="Rohde M."/>
            <person name="Galperin M.Y."/>
            <person name="Jogler C."/>
        </authorList>
    </citation>
    <scope>NUCLEOTIDE SEQUENCE [LARGE SCALE GENOMIC DNA]</scope>
    <source>
        <strain evidence="2 3">OJF2</strain>
    </source>
</reference>
<evidence type="ECO:0000313" key="2">
    <source>
        <dbReference type="EMBL" id="QEH33583.1"/>
    </source>
</evidence>
<feature type="transmembrane region" description="Helical" evidence="1">
    <location>
        <begin position="516"/>
        <end position="536"/>
    </location>
</feature>
<name>A0A5B9VZ37_9BACT</name>
<keyword evidence="3" id="KW-1185">Reference proteome</keyword>
<feature type="transmembrane region" description="Helical" evidence="1">
    <location>
        <begin position="412"/>
        <end position="435"/>
    </location>
</feature>
<keyword evidence="1" id="KW-0472">Membrane</keyword>
<evidence type="ECO:0000313" key="3">
    <source>
        <dbReference type="Proteomes" id="UP000324233"/>
    </source>
</evidence>
<feature type="transmembrane region" description="Helical" evidence="1">
    <location>
        <begin position="282"/>
        <end position="302"/>
    </location>
</feature>
<gene>
    <name evidence="2" type="ORF">OJF2_20850</name>
</gene>
<feature type="transmembrane region" description="Helical" evidence="1">
    <location>
        <begin position="20"/>
        <end position="38"/>
    </location>
</feature>
<keyword evidence="1" id="KW-1133">Transmembrane helix</keyword>
<feature type="transmembrane region" description="Helical" evidence="1">
    <location>
        <begin position="482"/>
        <end position="504"/>
    </location>
</feature>